<dbReference type="InterPro" id="IPR011990">
    <property type="entry name" value="TPR-like_helical_dom_sf"/>
</dbReference>
<feature type="non-terminal residue" evidence="1">
    <location>
        <position position="50"/>
    </location>
</feature>
<comment type="caution">
    <text evidence="1">The sequence shown here is derived from an EMBL/GenBank/DDBJ whole genome shotgun (WGS) entry which is preliminary data.</text>
</comment>
<dbReference type="Proteomes" id="UP000004061">
    <property type="component" value="Unassembled WGS sequence"/>
</dbReference>
<reference evidence="1 2" key="1">
    <citation type="journal article" date="2011" name="Appl. Environ. Microbiol.">
        <title>Contribution of a Sodium Ion Gradient to Energy Conservation during Fermentation in the Cyanobacterium Arthrospira (Spirulina) maxima CS-328.</title>
        <authorList>
            <person name="Carrieri D."/>
            <person name="Ananyev G."/>
            <person name="Lenz O."/>
            <person name="Bryant D.A."/>
            <person name="Dismukes G.C."/>
        </authorList>
    </citation>
    <scope>NUCLEOTIDE SEQUENCE [LARGE SCALE GENOMIC DNA]</scope>
    <source>
        <strain evidence="1 2">CS-328</strain>
    </source>
</reference>
<dbReference type="EMBL" id="ABYK01000058">
    <property type="protein sequence ID" value="EDZ92333.1"/>
    <property type="molecule type" value="Genomic_DNA"/>
</dbReference>
<keyword evidence="2" id="KW-1185">Reference proteome</keyword>
<protein>
    <submittedName>
        <fullName evidence="1">Tetratricopeptide TPR_2 repeat protein</fullName>
    </submittedName>
</protein>
<dbReference type="AlphaFoldDB" id="B5W7Y3"/>
<sequence>MTDYQANQLFKQGVSQYHQGDIPAALELWREALTVYQKLGYRQREGATWG</sequence>
<name>B5W7Y3_LIMMA</name>
<evidence type="ECO:0000313" key="1">
    <source>
        <dbReference type="EMBL" id="EDZ92333.1"/>
    </source>
</evidence>
<gene>
    <name evidence="1" type="ORF">AmaxDRAFT_4883</name>
</gene>
<dbReference type="Gene3D" id="1.25.40.10">
    <property type="entry name" value="Tetratricopeptide repeat domain"/>
    <property type="match status" value="1"/>
</dbReference>
<organism evidence="1 2">
    <name type="scientific">Limnospira maxima CS-328</name>
    <dbReference type="NCBI Taxonomy" id="513049"/>
    <lineage>
        <taxon>Bacteria</taxon>
        <taxon>Bacillati</taxon>
        <taxon>Cyanobacteriota</taxon>
        <taxon>Cyanophyceae</taxon>
        <taxon>Oscillatoriophycideae</taxon>
        <taxon>Oscillatoriales</taxon>
        <taxon>Sirenicapillariaceae</taxon>
        <taxon>Limnospira</taxon>
    </lineage>
</organism>
<proteinExistence type="predicted"/>
<evidence type="ECO:0000313" key="2">
    <source>
        <dbReference type="Proteomes" id="UP000004061"/>
    </source>
</evidence>
<accession>B5W7Y3</accession>